<organism evidence="2 3">
    <name type="scientific">Acinetobacter haemolyticus</name>
    <dbReference type="NCBI Taxonomy" id="29430"/>
    <lineage>
        <taxon>Bacteria</taxon>
        <taxon>Pseudomonadati</taxon>
        <taxon>Pseudomonadota</taxon>
        <taxon>Gammaproteobacteria</taxon>
        <taxon>Moraxellales</taxon>
        <taxon>Moraxellaceae</taxon>
        <taxon>Acinetobacter</taxon>
    </lineage>
</organism>
<protein>
    <submittedName>
        <fullName evidence="2">Uncharacterized protein</fullName>
    </submittedName>
</protein>
<feature type="transmembrane region" description="Helical" evidence="1">
    <location>
        <begin position="76"/>
        <end position="95"/>
    </location>
</feature>
<feature type="transmembrane region" description="Helical" evidence="1">
    <location>
        <begin position="12"/>
        <end position="32"/>
    </location>
</feature>
<accession>A0A4P7B799</accession>
<feature type="transmembrane region" description="Helical" evidence="1">
    <location>
        <begin position="52"/>
        <end position="70"/>
    </location>
</feature>
<dbReference type="Proteomes" id="UP000294395">
    <property type="component" value="Chromosome"/>
</dbReference>
<evidence type="ECO:0000313" key="3">
    <source>
        <dbReference type="Proteomes" id="UP000294395"/>
    </source>
</evidence>
<keyword evidence="1" id="KW-0812">Transmembrane</keyword>
<reference evidence="2 3" key="1">
    <citation type="submission" date="2019-03" db="EMBL/GenBank/DDBJ databases">
        <title>Complete genome sequence of two outbreak-associated Acinetobacter haemolyticus strains.</title>
        <authorList>
            <person name="Bai L."/>
            <person name="Zhang S.-C."/>
            <person name="Deng Y."/>
            <person name="Song C.-C."/>
            <person name="Kang G.-B."/>
            <person name="Dong Y."/>
            <person name="Wang Y."/>
            <person name="Gao F."/>
            <person name="Huang H."/>
        </authorList>
    </citation>
    <scope>NUCLEOTIDE SEQUENCE [LARGE SCALE GENOMIC DNA]</scope>
    <source>
        <strain evidence="2 3">TJR01</strain>
    </source>
</reference>
<gene>
    <name evidence="2" type="ORF">AHTJR_13340</name>
</gene>
<keyword evidence="1" id="KW-0472">Membrane</keyword>
<dbReference type="EMBL" id="CP038009">
    <property type="protein sequence ID" value="QBQ17191.1"/>
    <property type="molecule type" value="Genomic_DNA"/>
</dbReference>
<proteinExistence type="predicted"/>
<sequence>MSLSPSDKIKLWSPNALACWALLVTPIFSSFYLFNNAQKLNDIERQKKARNWIIAGFAIWILSTFCAINFPNNNGLVNGLSLWYLIIWYFAYIRHEAQHIKQRLGQHYVGHSKKEWFILIIIGLCFRLLLIFISIFLISLF</sequence>
<feature type="transmembrane region" description="Helical" evidence="1">
    <location>
        <begin position="116"/>
        <end position="138"/>
    </location>
</feature>
<keyword evidence="1" id="KW-1133">Transmembrane helix</keyword>
<evidence type="ECO:0000256" key="1">
    <source>
        <dbReference type="SAM" id="Phobius"/>
    </source>
</evidence>
<dbReference type="RefSeq" id="WP_134252897.1">
    <property type="nucleotide sequence ID" value="NZ_CP038009.1"/>
</dbReference>
<name>A0A4P7B799_ACIHA</name>
<dbReference type="AlphaFoldDB" id="A0A4P7B799"/>
<evidence type="ECO:0000313" key="2">
    <source>
        <dbReference type="EMBL" id="QBQ17191.1"/>
    </source>
</evidence>